<organism evidence="1 2">
    <name type="scientific">Mucilaginibacter aquatilis</name>
    <dbReference type="NCBI Taxonomy" id="1517760"/>
    <lineage>
        <taxon>Bacteria</taxon>
        <taxon>Pseudomonadati</taxon>
        <taxon>Bacteroidota</taxon>
        <taxon>Sphingobacteriia</taxon>
        <taxon>Sphingobacteriales</taxon>
        <taxon>Sphingobacteriaceae</taxon>
        <taxon>Mucilaginibacter</taxon>
    </lineage>
</organism>
<sequence length="276" mass="30617">MLKKVILKPHSLTLVYTIVLVFTLVQQASAGGWPVRKGKLLTSVSVSYFRANSAWDSTGKSRSYPGNGYFASQSIGIYAEYGISRRFTGIASLPYVLNQIKQDSLKISQYGFGDVEAGLRYYLTNIEFKYYLALQATAILPLYPRQSLGLGAPGTDLSVLMSGAGKKYYFTVQTGGRFYFSDTGPTQFRYNGVIGYNIDLHNQLSAGLSGVISSSTNKEFNVNFVQNRDFAYHQLSLSYGYLLNRDLSFFATVNQFLFGRNTGKGTNIAFSVSKKF</sequence>
<keyword evidence="2" id="KW-1185">Reference proteome</keyword>
<gene>
    <name evidence="1" type="ORF">GO816_03755</name>
</gene>
<name>A0A6I4I5B4_9SPHI</name>
<accession>A0A6I4I5B4</accession>
<dbReference type="RefSeq" id="WP_157539997.1">
    <property type="nucleotide sequence ID" value="NZ_WQLA01000001.1"/>
</dbReference>
<dbReference type="EMBL" id="WQLA01000001">
    <property type="protein sequence ID" value="MVN90232.1"/>
    <property type="molecule type" value="Genomic_DNA"/>
</dbReference>
<dbReference type="Proteomes" id="UP000434850">
    <property type="component" value="Unassembled WGS sequence"/>
</dbReference>
<dbReference type="AlphaFoldDB" id="A0A6I4I5B4"/>
<evidence type="ECO:0000313" key="1">
    <source>
        <dbReference type="EMBL" id="MVN90232.1"/>
    </source>
</evidence>
<reference evidence="1 2" key="1">
    <citation type="submission" date="2019-12" db="EMBL/GenBank/DDBJ databases">
        <title>Mucilaginibacter sp. HME9299 genome sequencing and assembly.</title>
        <authorList>
            <person name="Kang H."/>
            <person name="Kim H."/>
            <person name="Joh K."/>
        </authorList>
    </citation>
    <scope>NUCLEOTIDE SEQUENCE [LARGE SCALE GENOMIC DNA]</scope>
    <source>
        <strain evidence="1 2">HME9299</strain>
    </source>
</reference>
<proteinExistence type="predicted"/>
<dbReference type="OrthoDB" id="9782650at2"/>
<comment type="caution">
    <text evidence="1">The sequence shown here is derived from an EMBL/GenBank/DDBJ whole genome shotgun (WGS) entry which is preliminary data.</text>
</comment>
<evidence type="ECO:0000313" key="2">
    <source>
        <dbReference type="Proteomes" id="UP000434850"/>
    </source>
</evidence>
<protein>
    <submittedName>
        <fullName evidence="1">Uncharacterized protein</fullName>
    </submittedName>
</protein>